<dbReference type="EMBL" id="PXYW01000065">
    <property type="protein sequence ID" value="PSR31369.1"/>
    <property type="molecule type" value="Genomic_DNA"/>
</dbReference>
<accession>A0A2T2XA57</accession>
<dbReference type="Proteomes" id="UP000242972">
    <property type="component" value="Unassembled WGS sequence"/>
</dbReference>
<organism evidence="2 3">
    <name type="scientific">Sulfobacillus benefaciens</name>
    <dbReference type="NCBI Taxonomy" id="453960"/>
    <lineage>
        <taxon>Bacteria</taxon>
        <taxon>Bacillati</taxon>
        <taxon>Bacillota</taxon>
        <taxon>Clostridia</taxon>
        <taxon>Eubacteriales</taxon>
        <taxon>Clostridiales Family XVII. Incertae Sedis</taxon>
        <taxon>Sulfobacillus</taxon>
    </lineage>
</organism>
<evidence type="ECO:0000313" key="3">
    <source>
        <dbReference type="Proteomes" id="UP000242972"/>
    </source>
</evidence>
<protein>
    <submittedName>
        <fullName evidence="2">Uncharacterized protein</fullName>
    </submittedName>
</protein>
<feature type="region of interest" description="Disordered" evidence="1">
    <location>
        <begin position="41"/>
        <end position="64"/>
    </location>
</feature>
<evidence type="ECO:0000313" key="2">
    <source>
        <dbReference type="EMBL" id="PSR31369.1"/>
    </source>
</evidence>
<reference evidence="2 3" key="1">
    <citation type="journal article" date="2014" name="BMC Genomics">
        <title>Comparison of environmental and isolate Sulfobacillus genomes reveals diverse carbon, sulfur, nitrogen, and hydrogen metabolisms.</title>
        <authorList>
            <person name="Justice N.B."/>
            <person name="Norman A."/>
            <person name="Brown C.T."/>
            <person name="Singh A."/>
            <person name="Thomas B.C."/>
            <person name="Banfield J.F."/>
        </authorList>
    </citation>
    <scope>NUCLEOTIDE SEQUENCE [LARGE SCALE GENOMIC DNA]</scope>
    <source>
        <strain evidence="2">AMDSBA4</strain>
    </source>
</reference>
<evidence type="ECO:0000256" key="1">
    <source>
        <dbReference type="SAM" id="MobiDB-lite"/>
    </source>
</evidence>
<sequence>MIERAIIVIDPIWVDIVTFLTFFQAKEDIWIEQPLLGDPIIPPNHADPAGESTVSTIPSHRPAG</sequence>
<comment type="caution">
    <text evidence="2">The sequence shown here is derived from an EMBL/GenBank/DDBJ whole genome shotgun (WGS) entry which is preliminary data.</text>
</comment>
<proteinExistence type="predicted"/>
<name>A0A2T2XA57_9FIRM</name>
<dbReference type="AlphaFoldDB" id="A0A2T2XA57"/>
<gene>
    <name evidence="2" type="ORF">C7B46_16985</name>
</gene>